<dbReference type="AlphaFoldDB" id="A0A1H6BTR3"/>
<feature type="compositionally biased region" description="Polar residues" evidence="1">
    <location>
        <begin position="1"/>
        <end position="21"/>
    </location>
</feature>
<protein>
    <submittedName>
        <fullName evidence="2">Uncharacterized protein</fullName>
    </submittedName>
</protein>
<sequence length="223" mass="24915">MEPSNLTGHADVTSTGASLTTPHLPRKAMTWLSPKVPAGRPPIQGNVSKLCSSKSHVSEERRRAWELATATARNGPASLRFPVYERLYNLNVCAQQMVDLVGEISSRLSPPPDDILYHQHLIQQIRSSVTSDVLDRMGDVEHIESWLFENLRRTEEMNLRDPEDAYLMVGEQEQDRIRAGKPPRVQFLDGNGGSREAEGTAAKVVAKKPRASRNEKAKRPRSN</sequence>
<dbReference type="RefSeq" id="WP_146072238.1">
    <property type="nucleotide sequence ID" value="NZ_FNVA01000007.1"/>
</dbReference>
<gene>
    <name evidence="2" type="ORF">SAMN05421819_3992</name>
</gene>
<evidence type="ECO:0000256" key="1">
    <source>
        <dbReference type="SAM" id="MobiDB-lite"/>
    </source>
</evidence>
<accession>A0A1H6BTR3</accession>
<dbReference type="EMBL" id="FNVA01000007">
    <property type="protein sequence ID" value="SEG63606.1"/>
    <property type="molecule type" value="Genomic_DNA"/>
</dbReference>
<feature type="region of interest" description="Disordered" evidence="1">
    <location>
        <begin position="174"/>
        <end position="223"/>
    </location>
</feature>
<proteinExistence type="predicted"/>
<feature type="compositionally biased region" description="Polar residues" evidence="1">
    <location>
        <begin position="45"/>
        <end position="55"/>
    </location>
</feature>
<evidence type="ECO:0000313" key="3">
    <source>
        <dbReference type="Proteomes" id="UP000236728"/>
    </source>
</evidence>
<reference evidence="2 3" key="1">
    <citation type="submission" date="2016-10" db="EMBL/GenBank/DDBJ databases">
        <authorList>
            <person name="de Groot N.N."/>
        </authorList>
    </citation>
    <scope>NUCLEOTIDE SEQUENCE [LARGE SCALE GENOMIC DNA]</scope>
    <source>
        <strain evidence="2 3">DSM 22489</strain>
    </source>
</reference>
<dbReference type="Proteomes" id="UP000236728">
    <property type="component" value="Unassembled WGS sequence"/>
</dbReference>
<name>A0A1H6BTR3_9BACT</name>
<feature type="region of interest" description="Disordered" evidence="1">
    <location>
        <begin position="1"/>
        <end position="55"/>
    </location>
</feature>
<evidence type="ECO:0000313" key="2">
    <source>
        <dbReference type="EMBL" id="SEG63606.1"/>
    </source>
</evidence>
<keyword evidence="3" id="KW-1185">Reference proteome</keyword>
<organism evidence="2 3">
    <name type="scientific">Bryocella elongata</name>
    <dbReference type="NCBI Taxonomy" id="863522"/>
    <lineage>
        <taxon>Bacteria</taxon>
        <taxon>Pseudomonadati</taxon>
        <taxon>Acidobacteriota</taxon>
        <taxon>Terriglobia</taxon>
        <taxon>Terriglobales</taxon>
        <taxon>Acidobacteriaceae</taxon>
        <taxon>Bryocella</taxon>
    </lineage>
</organism>